<dbReference type="AlphaFoldDB" id="A0A318H7G9"/>
<sequence length="131" mass="15400">MLECMIRPNPLLWIWYTLGGRLGSPYREWVLHDTTCRTRWLRQIVRVVVQVVLPATVLLAVLGVSWIVWTAVGLGLLLALWYSLAYINSTAESRLVKYGYEPGTLKLALRERDRREHADQIVRYMEMYRQH</sequence>
<feature type="transmembrane region" description="Helical" evidence="1">
    <location>
        <begin position="67"/>
        <end position="87"/>
    </location>
</feature>
<reference evidence="3" key="1">
    <citation type="submission" date="2018-05" db="EMBL/GenBank/DDBJ databases">
        <authorList>
            <person name="Deangelis K."/>
            <person name="Huntemann M."/>
            <person name="Clum A."/>
            <person name="Pillay M."/>
            <person name="Palaniappan K."/>
            <person name="Varghese N."/>
            <person name="Mikhailova N."/>
            <person name="Stamatis D."/>
            <person name="Reddy T."/>
            <person name="Daum C."/>
            <person name="Shapiro N."/>
            <person name="Ivanova N."/>
            <person name="Kyrpides N."/>
            <person name="Woyke T."/>
        </authorList>
    </citation>
    <scope>NUCLEOTIDE SEQUENCE [LARGE SCALE GENOMIC DNA]</scope>
    <source>
        <strain evidence="3">GAS496</strain>
    </source>
</reference>
<keyword evidence="3" id="KW-1185">Reference proteome</keyword>
<evidence type="ECO:0000313" key="2">
    <source>
        <dbReference type="EMBL" id="PXX00770.1"/>
    </source>
</evidence>
<keyword evidence="1" id="KW-0472">Membrane</keyword>
<dbReference type="Pfam" id="PF17240">
    <property type="entry name" value="DUF5313"/>
    <property type="match status" value="1"/>
</dbReference>
<proteinExistence type="predicted"/>
<comment type="caution">
    <text evidence="2">The sequence shown here is derived from an EMBL/GenBank/DDBJ whole genome shotgun (WGS) entry which is preliminary data.</text>
</comment>
<evidence type="ECO:0008006" key="4">
    <source>
        <dbReference type="Google" id="ProtNLM"/>
    </source>
</evidence>
<dbReference type="Proteomes" id="UP000247781">
    <property type="component" value="Unassembled WGS sequence"/>
</dbReference>
<reference evidence="2 3" key="2">
    <citation type="submission" date="2018-06" db="EMBL/GenBank/DDBJ databases">
        <title>Sequencing of bacterial isolates from soil warming experiment in Harvard Forest, Massachusetts, USA.</title>
        <authorList>
            <person name="Deangelis K.PhD."/>
        </authorList>
    </citation>
    <scope>NUCLEOTIDE SEQUENCE [LARGE SCALE GENOMIC DNA]</scope>
    <source>
        <strain evidence="2 3">GAS496</strain>
    </source>
</reference>
<evidence type="ECO:0000256" key="1">
    <source>
        <dbReference type="SAM" id="Phobius"/>
    </source>
</evidence>
<gene>
    <name evidence="2" type="ORF">C8E89_13331</name>
</gene>
<evidence type="ECO:0000313" key="3">
    <source>
        <dbReference type="Proteomes" id="UP000247781"/>
    </source>
</evidence>
<organism evidence="2 3">
    <name type="scientific">Mycolicibacterium moriokaense</name>
    <dbReference type="NCBI Taxonomy" id="39691"/>
    <lineage>
        <taxon>Bacteria</taxon>
        <taxon>Bacillati</taxon>
        <taxon>Actinomycetota</taxon>
        <taxon>Actinomycetes</taxon>
        <taxon>Mycobacteriales</taxon>
        <taxon>Mycobacteriaceae</taxon>
        <taxon>Mycolicibacterium</taxon>
    </lineage>
</organism>
<dbReference type="InterPro" id="IPR035197">
    <property type="entry name" value="DUF5313"/>
</dbReference>
<name>A0A318H7G9_9MYCO</name>
<feature type="transmembrane region" description="Helical" evidence="1">
    <location>
        <begin position="44"/>
        <end position="61"/>
    </location>
</feature>
<keyword evidence="1" id="KW-0812">Transmembrane</keyword>
<dbReference type="EMBL" id="QJJU01000033">
    <property type="protein sequence ID" value="PXX00770.1"/>
    <property type="molecule type" value="Genomic_DNA"/>
</dbReference>
<keyword evidence="1" id="KW-1133">Transmembrane helix</keyword>
<accession>A0A318H7G9</accession>
<protein>
    <recommendedName>
        <fullName evidence="4">DUF5313 domain-containing protein</fullName>
    </recommendedName>
</protein>